<evidence type="ECO:0000256" key="9">
    <source>
        <dbReference type="ARBA" id="ARBA00025053"/>
    </source>
</evidence>
<keyword evidence="7 10" id="KW-0539">Nucleus</keyword>
<evidence type="ECO:0000256" key="10">
    <source>
        <dbReference type="RuleBase" id="RU368027"/>
    </source>
</evidence>
<feature type="region of interest" description="Disordered" evidence="11">
    <location>
        <begin position="1"/>
        <end position="187"/>
    </location>
</feature>
<dbReference type="GO" id="GO:0030686">
    <property type="term" value="C:90S preribosome"/>
    <property type="evidence" value="ECO:0007669"/>
    <property type="project" value="TreeGrafter"/>
</dbReference>
<organism evidence="12 13">
    <name type="scientific">Geosmithia morbida</name>
    <dbReference type="NCBI Taxonomy" id="1094350"/>
    <lineage>
        <taxon>Eukaryota</taxon>
        <taxon>Fungi</taxon>
        <taxon>Dikarya</taxon>
        <taxon>Ascomycota</taxon>
        <taxon>Pezizomycotina</taxon>
        <taxon>Sordariomycetes</taxon>
        <taxon>Hypocreomycetidae</taxon>
        <taxon>Hypocreales</taxon>
        <taxon>Bionectriaceae</taxon>
        <taxon>Geosmithia</taxon>
    </lineage>
</organism>
<feature type="compositionally biased region" description="Acidic residues" evidence="11">
    <location>
        <begin position="23"/>
        <end position="64"/>
    </location>
</feature>
<evidence type="ECO:0000313" key="13">
    <source>
        <dbReference type="Proteomes" id="UP000749293"/>
    </source>
</evidence>
<feature type="compositionally biased region" description="Basic and acidic residues" evidence="11">
    <location>
        <begin position="300"/>
        <end position="320"/>
    </location>
</feature>
<comment type="similarity">
    <text evidence="2 10">Belongs to the RRP36 family.</text>
</comment>
<protein>
    <recommendedName>
        <fullName evidence="10">rRNA biogenesis protein RRP36</fullName>
    </recommendedName>
</protein>
<evidence type="ECO:0000256" key="7">
    <source>
        <dbReference type="ARBA" id="ARBA00023242"/>
    </source>
</evidence>
<evidence type="ECO:0000256" key="3">
    <source>
        <dbReference type="ARBA" id="ARBA00011167"/>
    </source>
</evidence>
<feature type="compositionally biased region" description="Basic and acidic residues" evidence="11">
    <location>
        <begin position="153"/>
        <end position="172"/>
    </location>
</feature>
<dbReference type="Proteomes" id="UP000749293">
    <property type="component" value="Unassembled WGS sequence"/>
</dbReference>
<dbReference type="GeneID" id="55969559"/>
<feature type="region of interest" description="Disordered" evidence="11">
    <location>
        <begin position="224"/>
        <end position="246"/>
    </location>
</feature>
<dbReference type="EMBL" id="JAANYQ010000018">
    <property type="protein sequence ID" value="KAF4120204.1"/>
    <property type="molecule type" value="Genomic_DNA"/>
</dbReference>
<evidence type="ECO:0000256" key="11">
    <source>
        <dbReference type="SAM" id="MobiDB-lite"/>
    </source>
</evidence>
<dbReference type="RefSeq" id="XP_035318856.1">
    <property type="nucleotide sequence ID" value="XM_035465307.1"/>
</dbReference>
<proteinExistence type="inferred from homology"/>
<keyword evidence="8 10" id="KW-0687">Ribonucleoprotein</keyword>
<keyword evidence="5 10" id="KW-0698">rRNA processing</keyword>
<keyword evidence="6" id="KW-0175">Coiled coil</keyword>
<comment type="caution">
    <text evidence="12">The sequence shown here is derived from an EMBL/GenBank/DDBJ whole genome shotgun (WGS) entry which is preliminary data.</text>
</comment>
<dbReference type="PANTHER" id="PTHR21738:SF0">
    <property type="entry name" value="RIBOSOMAL RNA PROCESSING PROTEIN 36 HOMOLOG"/>
    <property type="match status" value="1"/>
</dbReference>
<feature type="region of interest" description="Disordered" evidence="11">
    <location>
        <begin position="286"/>
        <end position="320"/>
    </location>
</feature>
<keyword evidence="4 10" id="KW-0690">Ribosome biogenesis</keyword>
<sequence length="320" mass="36438">MSAKRKMPSLGLDRRVRPRKEDEWEPEVEDASDNSEDDSGSEQVHDEDEEEGSSEEEGSDAEAQEDPKKALASISFGALARAQASLPPSDKLLKKRKLASGGSKDAESEDDDGNDDKNKNKKKLVSKAEAAANMKRSSKHAPQEQSSKRPVSRRREVVPTESKRAPARDPRFDPLSTGRPGQFDEAKARRAYAFLDEYRDKELAELRAQVRKTKDPGLKEELKRQVLSMESKRKAQKRKDEEQALLAEHRRREKELVARGKQPFYLKKSEQKKQLLTSRFESMSKGQVDKAIARKRKKVAGKEKKELDTLQRVTDRRGYH</sequence>
<dbReference type="Pfam" id="PF06102">
    <property type="entry name" value="RRP36"/>
    <property type="match status" value="1"/>
</dbReference>
<evidence type="ECO:0000256" key="1">
    <source>
        <dbReference type="ARBA" id="ARBA00004604"/>
    </source>
</evidence>
<name>A0A9P4YR16_9HYPO</name>
<dbReference type="GO" id="GO:0000462">
    <property type="term" value="P:maturation of SSU-rRNA from tricistronic rRNA transcript (SSU-rRNA, 5.8S rRNA, LSU-rRNA)"/>
    <property type="evidence" value="ECO:0007669"/>
    <property type="project" value="TreeGrafter"/>
</dbReference>
<evidence type="ECO:0000256" key="6">
    <source>
        <dbReference type="ARBA" id="ARBA00023054"/>
    </source>
</evidence>
<keyword evidence="13" id="KW-1185">Reference proteome</keyword>
<comment type="subunit">
    <text evidence="3 10">Associates with 90S and pre-40S pre-ribosomal particles.</text>
</comment>
<evidence type="ECO:0000256" key="4">
    <source>
        <dbReference type="ARBA" id="ARBA00022517"/>
    </source>
</evidence>
<evidence type="ECO:0000256" key="5">
    <source>
        <dbReference type="ARBA" id="ARBA00022552"/>
    </source>
</evidence>
<evidence type="ECO:0000256" key="8">
    <source>
        <dbReference type="ARBA" id="ARBA00023274"/>
    </source>
</evidence>
<reference evidence="12" key="1">
    <citation type="submission" date="2020-03" db="EMBL/GenBank/DDBJ databases">
        <title>Site-based positive gene gene selection in Geosmithia morbida across the United States reveals a broad range of putative effectors and factors for local host and environmental adapation.</title>
        <authorList>
            <person name="Onufrak A."/>
            <person name="Murdoch R.W."/>
            <person name="Gazis R."/>
            <person name="Huff M."/>
            <person name="Staton M."/>
            <person name="Klingeman W."/>
            <person name="Hadziabdic D."/>
        </authorList>
    </citation>
    <scope>NUCLEOTIDE SEQUENCE</scope>
    <source>
        <strain evidence="12">1262</strain>
    </source>
</reference>
<dbReference type="GO" id="GO:0005730">
    <property type="term" value="C:nucleolus"/>
    <property type="evidence" value="ECO:0007669"/>
    <property type="project" value="UniProtKB-SubCell"/>
</dbReference>
<dbReference type="PANTHER" id="PTHR21738">
    <property type="entry name" value="RIBOSOMAL RNA PROCESSING PROTEIN 36 HOMOLOG"/>
    <property type="match status" value="1"/>
</dbReference>
<dbReference type="InterPro" id="IPR009292">
    <property type="entry name" value="RRP36"/>
</dbReference>
<evidence type="ECO:0000256" key="2">
    <source>
        <dbReference type="ARBA" id="ARBA00009418"/>
    </source>
</evidence>
<dbReference type="AlphaFoldDB" id="A0A9P4YR16"/>
<comment type="function">
    <text evidence="9 10">Component of the 90S pre-ribosome involved in the maturation of rRNAs. Required for early cleavages of the pre-RNAs in the 40S ribosomal subunit maturation pathway.</text>
</comment>
<dbReference type="OrthoDB" id="448446at2759"/>
<gene>
    <name evidence="12" type="ORF">GMORB2_3331</name>
</gene>
<comment type="subcellular location">
    <subcellularLocation>
        <location evidence="1 10">Nucleus</location>
        <location evidence="1 10">Nucleolus</location>
    </subcellularLocation>
</comment>
<feature type="compositionally biased region" description="Basic and acidic residues" evidence="11">
    <location>
        <begin position="12"/>
        <end position="22"/>
    </location>
</feature>
<evidence type="ECO:0000313" key="12">
    <source>
        <dbReference type="EMBL" id="KAF4120204.1"/>
    </source>
</evidence>
<accession>A0A9P4YR16</accession>